<dbReference type="Pfam" id="PF11696">
    <property type="entry name" value="DUF3292"/>
    <property type="match status" value="1"/>
</dbReference>
<organism evidence="3 4">
    <name type="scientific">Rhodofomes roseus</name>
    <dbReference type="NCBI Taxonomy" id="34475"/>
    <lineage>
        <taxon>Eukaryota</taxon>
        <taxon>Fungi</taxon>
        <taxon>Dikarya</taxon>
        <taxon>Basidiomycota</taxon>
        <taxon>Agaricomycotina</taxon>
        <taxon>Agaricomycetes</taxon>
        <taxon>Polyporales</taxon>
        <taxon>Rhodofomes</taxon>
    </lineage>
</organism>
<sequence length="723" mass="77689">MDGVPAHQPEDAPPAYTQVPIHVDPKPEAPLATAPDGNPVLESEANIVAHTVELPPDDDSSADARLDLKDPDVKDIGWNKDMAHLPPTIMHGLSNEDLFLLVRRFNKQIYHVKTVPEPPLGQLDLDISENEEFSPDKLRAHLERLYMTVIINIAGSGKHIARIRSWNEPRRTAGFCAAYFIAWWSNLLGALICTTLIVLILHPPSRKWLFPPAPLAAVSATSGNLQVPRAGTIGSKDSLSGAPEAHKGEAVEQEANNFVSGVGSLALATATGQQIAPNANPDDVPDEKLEQAEQEDNGVAGALPDPTQIAAATMDAKHVAHGSRTDGKHDATKQHVESAMWEKARPIMRALADLVDTWERFGNVLSPTPPFSHTPRLRLAAIIIPILVVTTAVPAALFVKGGSLVTGFLMFGQPLMTHGIHWLNTNYPNWPEMLELRRSILKGVPTNAQLTLTILRIAEASHTPLPPPPSMSVPTEEPKSHPDGAKAEVAEYADNHLDFDTSNYEIEGANRAEHASDHAEHDGKHKASKLAKLVKGSAKATVNSAIGVDHLKAKLGSGAAKRRLGAVPSDSPDVTIDGPTGSRVGLGDGPTTYAARYHGKRGYVVLVTGAATPCVSFVWEKDLSKNLASYAKAAAAKAKGESEPEAPPAVFAIPLAEILGLRKVGGYGWKGKMIIGFTLQREVVDGLGIEDKDGKTHFLTAIKGRDELFNRLIAIGGHKWEQL</sequence>
<feature type="region of interest" description="Disordered" evidence="1">
    <location>
        <begin position="229"/>
        <end position="249"/>
    </location>
</feature>
<reference evidence="3 4" key="1">
    <citation type="journal article" date="2021" name="Environ. Microbiol.">
        <title>Gene family expansions and transcriptome signatures uncover fungal adaptations to wood decay.</title>
        <authorList>
            <person name="Hage H."/>
            <person name="Miyauchi S."/>
            <person name="Viragh M."/>
            <person name="Drula E."/>
            <person name="Min B."/>
            <person name="Chaduli D."/>
            <person name="Navarro D."/>
            <person name="Favel A."/>
            <person name="Norest M."/>
            <person name="Lesage-Meessen L."/>
            <person name="Balint B."/>
            <person name="Merenyi Z."/>
            <person name="de Eugenio L."/>
            <person name="Morin E."/>
            <person name="Martinez A.T."/>
            <person name="Baldrian P."/>
            <person name="Stursova M."/>
            <person name="Martinez M.J."/>
            <person name="Novotny C."/>
            <person name="Magnuson J.K."/>
            <person name="Spatafora J.W."/>
            <person name="Maurice S."/>
            <person name="Pangilinan J."/>
            <person name="Andreopoulos W."/>
            <person name="LaButti K."/>
            <person name="Hundley H."/>
            <person name="Na H."/>
            <person name="Kuo A."/>
            <person name="Barry K."/>
            <person name="Lipzen A."/>
            <person name="Henrissat B."/>
            <person name="Riley R."/>
            <person name="Ahrendt S."/>
            <person name="Nagy L.G."/>
            <person name="Grigoriev I.V."/>
            <person name="Martin F."/>
            <person name="Rosso M.N."/>
        </authorList>
    </citation>
    <scope>NUCLEOTIDE SEQUENCE [LARGE SCALE GENOMIC DNA]</scope>
    <source>
        <strain evidence="3 4">CIRM-BRFM 1785</strain>
    </source>
</reference>
<feature type="transmembrane region" description="Helical" evidence="2">
    <location>
        <begin position="379"/>
        <end position="399"/>
    </location>
</feature>
<dbReference type="PANTHER" id="PTHR38694">
    <property type="entry name" value="CONSERVED EXPRESSED PROTEIN"/>
    <property type="match status" value="1"/>
</dbReference>
<comment type="caution">
    <text evidence="3">The sequence shown here is derived from an EMBL/GenBank/DDBJ whole genome shotgun (WGS) entry which is preliminary data.</text>
</comment>
<proteinExistence type="predicted"/>
<feature type="region of interest" description="Disordered" evidence="1">
    <location>
        <begin position="315"/>
        <end position="334"/>
    </location>
</feature>
<gene>
    <name evidence="3" type="ORF">C8Q71DRAFT_792269</name>
</gene>
<feature type="region of interest" description="Disordered" evidence="1">
    <location>
        <begin position="563"/>
        <end position="583"/>
    </location>
</feature>
<evidence type="ECO:0000256" key="2">
    <source>
        <dbReference type="SAM" id="Phobius"/>
    </source>
</evidence>
<dbReference type="Proteomes" id="UP000814176">
    <property type="component" value="Unassembled WGS sequence"/>
</dbReference>
<keyword evidence="4" id="KW-1185">Reference proteome</keyword>
<feature type="region of interest" description="Disordered" evidence="1">
    <location>
        <begin position="461"/>
        <end position="483"/>
    </location>
</feature>
<name>A0ABQ8JYX6_9APHY</name>
<keyword evidence="2" id="KW-0472">Membrane</keyword>
<keyword evidence="2" id="KW-0812">Transmembrane</keyword>
<keyword evidence="2" id="KW-1133">Transmembrane helix</keyword>
<dbReference type="PANTHER" id="PTHR38694:SF1">
    <property type="entry name" value="PEROXIN DOMAIN-CONTAINING PROTEIN"/>
    <property type="match status" value="1"/>
</dbReference>
<dbReference type="InterPro" id="IPR021709">
    <property type="entry name" value="DUF3292"/>
</dbReference>
<feature type="region of interest" description="Disordered" evidence="1">
    <location>
        <begin position="1"/>
        <end position="39"/>
    </location>
</feature>
<evidence type="ECO:0000256" key="1">
    <source>
        <dbReference type="SAM" id="MobiDB-lite"/>
    </source>
</evidence>
<dbReference type="EMBL" id="JADCUA010000046">
    <property type="protein sequence ID" value="KAH9828821.1"/>
    <property type="molecule type" value="Genomic_DNA"/>
</dbReference>
<dbReference type="GeneID" id="72006140"/>
<evidence type="ECO:0000313" key="3">
    <source>
        <dbReference type="EMBL" id="KAH9828821.1"/>
    </source>
</evidence>
<protein>
    <submittedName>
        <fullName evidence="3">Uncharacterized protein</fullName>
    </submittedName>
</protein>
<dbReference type="RefSeq" id="XP_047772462.1">
    <property type="nucleotide sequence ID" value="XM_047925408.1"/>
</dbReference>
<accession>A0ABQ8JYX6</accession>
<evidence type="ECO:0000313" key="4">
    <source>
        <dbReference type="Proteomes" id="UP000814176"/>
    </source>
</evidence>
<feature type="transmembrane region" description="Helical" evidence="2">
    <location>
        <begin position="177"/>
        <end position="201"/>
    </location>
</feature>